<gene>
    <name evidence="1" type="ORF">BaRGS_00015656</name>
</gene>
<evidence type="ECO:0000313" key="1">
    <source>
        <dbReference type="EMBL" id="KAK7493135.1"/>
    </source>
</evidence>
<reference evidence="1 2" key="1">
    <citation type="journal article" date="2023" name="Sci. Data">
        <title>Genome assembly of the Korean intertidal mud-creeper Batillaria attramentaria.</title>
        <authorList>
            <person name="Patra A.K."/>
            <person name="Ho P.T."/>
            <person name="Jun S."/>
            <person name="Lee S.J."/>
            <person name="Kim Y."/>
            <person name="Won Y.J."/>
        </authorList>
    </citation>
    <scope>NUCLEOTIDE SEQUENCE [LARGE SCALE GENOMIC DNA]</scope>
    <source>
        <strain evidence="1">Wonlab-2016</strain>
    </source>
</reference>
<keyword evidence="2" id="KW-1185">Reference proteome</keyword>
<dbReference type="EMBL" id="JACVVK020000096">
    <property type="protein sequence ID" value="KAK7493135.1"/>
    <property type="molecule type" value="Genomic_DNA"/>
</dbReference>
<feature type="non-terminal residue" evidence="1">
    <location>
        <position position="55"/>
    </location>
</feature>
<dbReference type="AlphaFoldDB" id="A0ABD0L1Y6"/>
<sequence>MVAISGLRVSLEATIIWPDGLLTLTRLSVQEAEPAPAIMRDSLLRVRNGLLGGQT</sequence>
<protein>
    <submittedName>
        <fullName evidence="1">Uncharacterized protein</fullName>
    </submittedName>
</protein>
<dbReference type="Proteomes" id="UP001519460">
    <property type="component" value="Unassembled WGS sequence"/>
</dbReference>
<name>A0ABD0L1Y6_9CAEN</name>
<organism evidence="1 2">
    <name type="scientific">Batillaria attramentaria</name>
    <dbReference type="NCBI Taxonomy" id="370345"/>
    <lineage>
        <taxon>Eukaryota</taxon>
        <taxon>Metazoa</taxon>
        <taxon>Spiralia</taxon>
        <taxon>Lophotrochozoa</taxon>
        <taxon>Mollusca</taxon>
        <taxon>Gastropoda</taxon>
        <taxon>Caenogastropoda</taxon>
        <taxon>Sorbeoconcha</taxon>
        <taxon>Cerithioidea</taxon>
        <taxon>Batillariidae</taxon>
        <taxon>Batillaria</taxon>
    </lineage>
</organism>
<accession>A0ABD0L1Y6</accession>
<comment type="caution">
    <text evidence="1">The sequence shown here is derived from an EMBL/GenBank/DDBJ whole genome shotgun (WGS) entry which is preliminary data.</text>
</comment>
<proteinExistence type="predicted"/>
<evidence type="ECO:0000313" key="2">
    <source>
        <dbReference type="Proteomes" id="UP001519460"/>
    </source>
</evidence>